<dbReference type="InterPro" id="IPR041516">
    <property type="entry name" value="LACTB2_WH"/>
</dbReference>
<gene>
    <name evidence="2" type="ORF">Taro_006705</name>
</gene>
<sequence length="121" mass="13849">DYFQTTYRFLDLSPHVIIPMHGRINFWPKRMLCGYLKHRRDRELSILNVIEDGAETLFDIIVRTYSDVDVKLWLPASSNVRLHVDHLASQGKLPKEKQCVAFSAHGLCPPLQGSSSIPCND</sequence>
<dbReference type="Gene3D" id="1.10.10.10">
    <property type="entry name" value="Winged helix-like DNA-binding domain superfamily/Winged helix DNA-binding domain"/>
    <property type="match status" value="1"/>
</dbReference>
<feature type="non-terminal residue" evidence="2">
    <location>
        <position position="121"/>
    </location>
</feature>
<dbReference type="GO" id="GO:0009536">
    <property type="term" value="C:plastid"/>
    <property type="evidence" value="ECO:0007669"/>
    <property type="project" value="TreeGrafter"/>
</dbReference>
<dbReference type="InterPro" id="IPR050662">
    <property type="entry name" value="Sec-metab_biosynth-thioest"/>
</dbReference>
<proteinExistence type="predicted"/>
<dbReference type="PANTHER" id="PTHR23131">
    <property type="entry name" value="ENDORIBONUCLEASE LACTB2"/>
    <property type="match status" value="1"/>
</dbReference>
<protein>
    <recommendedName>
        <fullName evidence="1">LACTB2 winged helix domain-containing protein</fullName>
    </recommendedName>
</protein>
<accession>A0A843TYE1</accession>
<dbReference type="SUPFAM" id="SSF56281">
    <property type="entry name" value="Metallo-hydrolase/oxidoreductase"/>
    <property type="match status" value="1"/>
</dbReference>
<dbReference type="PANTHER" id="PTHR23131:SF0">
    <property type="entry name" value="ENDORIBONUCLEASE LACTB2"/>
    <property type="match status" value="1"/>
</dbReference>
<evidence type="ECO:0000313" key="3">
    <source>
        <dbReference type="Proteomes" id="UP000652761"/>
    </source>
</evidence>
<evidence type="ECO:0000259" key="1">
    <source>
        <dbReference type="Pfam" id="PF17778"/>
    </source>
</evidence>
<dbReference type="OrthoDB" id="17458at2759"/>
<dbReference type="InterPro" id="IPR036388">
    <property type="entry name" value="WH-like_DNA-bd_sf"/>
</dbReference>
<keyword evidence="3" id="KW-1185">Reference proteome</keyword>
<evidence type="ECO:0000313" key="2">
    <source>
        <dbReference type="EMBL" id="MQL74344.1"/>
    </source>
</evidence>
<reference evidence="2" key="1">
    <citation type="submission" date="2017-07" db="EMBL/GenBank/DDBJ databases">
        <title>Taro Niue Genome Assembly and Annotation.</title>
        <authorList>
            <person name="Atibalentja N."/>
            <person name="Keating K."/>
            <person name="Fields C.J."/>
        </authorList>
    </citation>
    <scope>NUCLEOTIDE SEQUENCE</scope>
    <source>
        <strain evidence="2">Niue_2</strain>
        <tissue evidence="2">Leaf</tissue>
    </source>
</reference>
<organism evidence="2 3">
    <name type="scientific">Colocasia esculenta</name>
    <name type="common">Wild taro</name>
    <name type="synonym">Arum esculentum</name>
    <dbReference type="NCBI Taxonomy" id="4460"/>
    <lineage>
        <taxon>Eukaryota</taxon>
        <taxon>Viridiplantae</taxon>
        <taxon>Streptophyta</taxon>
        <taxon>Embryophyta</taxon>
        <taxon>Tracheophyta</taxon>
        <taxon>Spermatophyta</taxon>
        <taxon>Magnoliopsida</taxon>
        <taxon>Liliopsida</taxon>
        <taxon>Araceae</taxon>
        <taxon>Aroideae</taxon>
        <taxon>Colocasieae</taxon>
        <taxon>Colocasia</taxon>
    </lineage>
</organism>
<dbReference type="Pfam" id="PF17778">
    <property type="entry name" value="WHD_BLACT"/>
    <property type="match status" value="1"/>
</dbReference>
<dbReference type="Proteomes" id="UP000652761">
    <property type="component" value="Unassembled WGS sequence"/>
</dbReference>
<dbReference type="AlphaFoldDB" id="A0A843TYE1"/>
<dbReference type="FunFam" id="1.10.10.10:FF:000534">
    <property type="entry name" value="Metallo-hydrolase/oxidoreductase superfamily protein"/>
    <property type="match status" value="1"/>
</dbReference>
<dbReference type="EMBL" id="NMUH01000202">
    <property type="protein sequence ID" value="MQL74344.1"/>
    <property type="molecule type" value="Genomic_DNA"/>
</dbReference>
<name>A0A843TYE1_COLES</name>
<dbReference type="InterPro" id="IPR036866">
    <property type="entry name" value="RibonucZ/Hydroxyglut_hydro"/>
</dbReference>
<feature type="domain" description="LACTB2 winged helix" evidence="1">
    <location>
        <begin position="59"/>
        <end position="96"/>
    </location>
</feature>
<comment type="caution">
    <text evidence="2">The sequence shown here is derived from an EMBL/GenBank/DDBJ whole genome shotgun (WGS) entry which is preliminary data.</text>
</comment>